<reference evidence="1 2" key="1">
    <citation type="journal article" date="2018" name="BMC Genomics">
        <title>Genomic comparison of Trypanosoma conorhini and Trypanosoma rangeli to Trypanosoma cruzi strains of high and low virulence.</title>
        <authorList>
            <person name="Bradwell K.R."/>
            <person name="Koparde V.N."/>
            <person name="Matveyev A.V."/>
            <person name="Serrano M.G."/>
            <person name="Alves J.M."/>
            <person name="Parikh H."/>
            <person name="Huang B."/>
            <person name="Lee V."/>
            <person name="Espinosa-Alvarez O."/>
            <person name="Ortiz P.A."/>
            <person name="Costa-Martins A.G."/>
            <person name="Teixeira M.M."/>
            <person name="Buck G.A."/>
        </authorList>
    </citation>
    <scope>NUCLEOTIDE SEQUENCE [LARGE SCALE GENOMIC DNA]</scope>
    <source>
        <strain evidence="1 2">025E</strain>
    </source>
</reference>
<comment type="caution">
    <text evidence="1">The sequence shown here is derived from an EMBL/GenBank/DDBJ whole genome shotgun (WGS) entry which is preliminary data.</text>
</comment>
<gene>
    <name evidence="1" type="ORF">Tco025E_07822</name>
</gene>
<dbReference type="Proteomes" id="UP000284403">
    <property type="component" value="Unassembled WGS sequence"/>
</dbReference>
<organism evidence="1 2">
    <name type="scientific">Trypanosoma conorhini</name>
    <dbReference type="NCBI Taxonomy" id="83891"/>
    <lineage>
        <taxon>Eukaryota</taxon>
        <taxon>Discoba</taxon>
        <taxon>Euglenozoa</taxon>
        <taxon>Kinetoplastea</taxon>
        <taxon>Metakinetoplastina</taxon>
        <taxon>Trypanosomatida</taxon>
        <taxon>Trypanosomatidae</taxon>
        <taxon>Trypanosoma</taxon>
    </lineage>
</organism>
<name>A0A3R7KC89_9TRYP</name>
<dbReference type="AlphaFoldDB" id="A0A3R7KC89"/>
<dbReference type="OrthoDB" id="247849at2759"/>
<evidence type="ECO:0000313" key="1">
    <source>
        <dbReference type="EMBL" id="RNF05206.1"/>
    </source>
</evidence>
<proteinExistence type="predicted"/>
<evidence type="ECO:0000313" key="2">
    <source>
        <dbReference type="Proteomes" id="UP000284403"/>
    </source>
</evidence>
<dbReference type="GeneID" id="40321433"/>
<protein>
    <submittedName>
        <fullName evidence="1">Uncharacterized protein</fullName>
    </submittedName>
</protein>
<keyword evidence="2" id="KW-1185">Reference proteome</keyword>
<dbReference type="EMBL" id="MKKU01000645">
    <property type="protein sequence ID" value="RNF05206.1"/>
    <property type="molecule type" value="Genomic_DNA"/>
</dbReference>
<accession>A0A3R7KC89</accession>
<sequence>MRLRRCFGGWLRCSAAFIFLFCLLLCILLGLLLEVADDDGAVKHATLPAPRGQPGSDACSEARSCLDCLFPGTRMGASLNASHPSTVCFWCAARGRCVSRAEGAACDDLEELACPAVLHTAIPQVFRVLHVGIRKGGPEALIQLFLALHRWGFRTTLDTRRKEQGGPVVPFFRKVYKFALEHAPPLRWFKDYKAWHESALEGDVLIATETWPCVRRNHLESGVRQMQWHLTVWRRRDRARCTIAGHTNFIAMSYMNQSKLALLFPYVSPHIVQLAQSQSSWRRSKRRGHSLPLVLLDSDVKLSPDDFVGRHGAPKEVVRAAGFAPEKLYALYGEAIAGVDLQLPGAERLIFEAVLFDVCIIVDDALVGGCKQDVPLPEAFRVPSGDLDALNAAVDRCVRDYDAVIPLFRELKQFSLQQKSTFERQVRRYFSNSVHVVSVVCSREQSEAYLVRFLLNVLLYIPFATLELRLADGVEGLKEWQRTQLSSQSWLAAVRFVRMSSQDTVSVCEASNHATDDLRKPYRRPTMQLARAMLLRGGNTVLSNKQRSLLTLFAPIDAILVSEDVVHYTTSQLALLRREGGAAGAALNDAGRLAVFVLEAEAEMARNVPLVAVWTADLPFFGCGYVAHTDVTLFKKVCRHEESHLVGAPKQSRRAVVIHDDGLNLPLARVLLSRDGPDDHVRTAWEFMCQHALWKDLVGGC</sequence>
<dbReference type="RefSeq" id="XP_029225206.1">
    <property type="nucleotide sequence ID" value="XM_029374681.1"/>
</dbReference>